<accession>A0ABU3TUG6</accession>
<dbReference type="PROSITE" id="PS51257">
    <property type="entry name" value="PROKAR_LIPOPROTEIN"/>
    <property type="match status" value="1"/>
</dbReference>
<protein>
    <recommendedName>
        <fullName evidence="3">DUF4252 domain-containing protein</fullName>
    </recommendedName>
</protein>
<evidence type="ECO:0000313" key="2">
    <source>
        <dbReference type="Proteomes" id="UP001249959"/>
    </source>
</evidence>
<name>A0ABU3TUG6_9BACT</name>
<dbReference type="Proteomes" id="UP001249959">
    <property type="component" value="Unassembled WGS sequence"/>
</dbReference>
<dbReference type="RefSeq" id="WP_315577566.1">
    <property type="nucleotide sequence ID" value="NZ_JARDXH010000009.1"/>
</dbReference>
<comment type="caution">
    <text evidence="1">The sequence shown here is derived from an EMBL/GenBank/DDBJ whole genome shotgun (WGS) entry which is preliminary data.</text>
</comment>
<evidence type="ECO:0000313" key="1">
    <source>
        <dbReference type="EMBL" id="MDU0809511.1"/>
    </source>
</evidence>
<keyword evidence="2" id="KW-1185">Reference proteome</keyword>
<gene>
    <name evidence="1" type="ORF">PQG45_10725</name>
</gene>
<sequence length="154" mass="17155">MKNSLIVLLALSLYGCDFSKRIDTTAAVKEMRERQVKRVLPQDIVNQVDVWGKEIQTDLEKGDSADTLGQKNKVFIASGPTNILKQAIKDAKIINMLEAIDYGIAQKQDIPPSIQKNSTGDSLFYMFPNAKGEVTVIGFSKKQVIIQMDKPLIK</sequence>
<proteinExistence type="predicted"/>
<evidence type="ECO:0008006" key="3">
    <source>
        <dbReference type="Google" id="ProtNLM"/>
    </source>
</evidence>
<reference evidence="1 2" key="1">
    <citation type="submission" date="2023-09" db="EMBL/GenBank/DDBJ databases">
        <title>Aquirufa genomes.</title>
        <authorList>
            <person name="Pitt A."/>
        </authorList>
    </citation>
    <scope>NUCLEOTIDE SEQUENCE [LARGE SCALE GENOMIC DNA]</scope>
    <source>
        <strain evidence="1 2">LEOWEIH-7C</strain>
    </source>
</reference>
<organism evidence="1 2">
    <name type="scientific">Aquirufa regiilacus</name>
    <dbReference type="NCBI Taxonomy" id="3024868"/>
    <lineage>
        <taxon>Bacteria</taxon>
        <taxon>Pseudomonadati</taxon>
        <taxon>Bacteroidota</taxon>
        <taxon>Cytophagia</taxon>
        <taxon>Cytophagales</taxon>
        <taxon>Flectobacillaceae</taxon>
        <taxon>Aquirufa</taxon>
    </lineage>
</organism>
<dbReference type="EMBL" id="JAVNWW010000006">
    <property type="protein sequence ID" value="MDU0809511.1"/>
    <property type="molecule type" value="Genomic_DNA"/>
</dbReference>